<evidence type="ECO:0000313" key="3">
    <source>
        <dbReference type="Proteomes" id="UP000094285"/>
    </source>
</evidence>
<reference evidence="3" key="1">
    <citation type="submission" date="2016-05" db="EMBL/GenBank/DDBJ databases">
        <title>Comparative genomics of biotechnologically important yeasts.</title>
        <authorList>
            <consortium name="DOE Joint Genome Institute"/>
            <person name="Riley R."/>
            <person name="Haridas S."/>
            <person name="Wolfe K.H."/>
            <person name="Lopes M.R."/>
            <person name="Hittinger C.T."/>
            <person name="Goker M."/>
            <person name="Salamov A."/>
            <person name="Wisecaver J."/>
            <person name="Long T.M."/>
            <person name="Aerts A.L."/>
            <person name="Barry K."/>
            <person name="Choi C."/>
            <person name="Clum A."/>
            <person name="Coughlan A.Y."/>
            <person name="Deshpande S."/>
            <person name="Douglass A.P."/>
            <person name="Hanson S.J."/>
            <person name="Klenk H.-P."/>
            <person name="Labutti K."/>
            <person name="Lapidus A."/>
            <person name="Lindquist E."/>
            <person name="Lipzen A."/>
            <person name="Meier-Kolthoff J.P."/>
            <person name="Ohm R.A."/>
            <person name="Otillar R.P."/>
            <person name="Pangilinan J."/>
            <person name="Peng Y."/>
            <person name="Rokas A."/>
            <person name="Rosa C.A."/>
            <person name="Scheuner C."/>
            <person name="Sibirny A.A."/>
            <person name="Slot J.C."/>
            <person name="Stielow J.B."/>
            <person name="Sun H."/>
            <person name="Kurtzman C.P."/>
            <person name="Blackwell M."/>
            <person name="Grigoriev I.V."/>
            <person name="Jeffries T.W."/>
        </authorList>
    </citation>
    <scope>NUCLEOTIDE SEQUENCE [LARGE SCALE GENOMIC DNA]</scope>
    <source>
        <strain evidence="3">NRRL Y-17324</strain>
    </source>
</reference>
<sequence length="655" mass="71578">MLLPGFVFSREKKSWRHKFRSAKRLPLPDPVDPFTVVSSFPLLETSPTESTFSASSTSSGSAEWSSPPSLFGTPTSSSTPNSVPETPPRNASWSGSSILLPLRIRSYRKSLFPGTGLPSSSLKGPAVRPFIVSHSPHTPRAANGASAKATAVDKCFVCEELLVNKLELEPLVPLQCGDYLHWECFKLAVHHQVQKISLREIPHSRHHLMTHAFPPCHGSVCALRGTETDIAPRDLGVCDELFAPCLDGATAFLDSESALAVANMSVPAQCRPHPPGWEPAAKKPVDFDEVSVFTTTTPVIHSPRPSQRVAVPSFAASNLDLASLSMALSSRSPSPTPTISTLNTVTVKIDAHRAISMDSLKSQLVRLLIQNCSSLSLNTLLLFGNLRLVDRLLASFDGANYHPQIVYLFDTHAVAWHEDTSEEAILLDIRDGRFTTPRASILKVSTRNNCGRSNIWLHSETASIIEKWVVACCDQSFTFPVEIITSTITIDEVKDAIASNGSHTTASVYCPTLSPQIESPTDSGNASDSTINIPRVTTEIKSKTPVIISEISYESDSSIDTDSDNEFISRVLDNVKDTNLLVSKTKIDNLFRSHSGHEDESENDTDVYESDQDSDAEKIDALMIKEPVANSKREVETEWNTLISNIDEAITTILH</sequence>
<gene>
    <name evidence="2" type="ORF">CANTADRAFT_20123</name>
</gene>
<protein>
    <submittedName>
        <fullName evidence="2">Uncharacterized protein</fullName>
    </submittedName>
</protein>
<feature type="compositionally biased region" description="Acidic residues" evidence="1">
    <location>
        <begin position="599"/>
        <end position="614"/>
    </location>
</feature>
<dbReference type="Proteomes" id="UP000094285">
    <property type="component" value="Unassembled WGS sequence"/>
</dbReference>
<feature type="region of interest" description="Disordered" evidence="1">
    <location>
        <begin position="593"/>
        <end position="614"/>
    </location>
</feature>
<evidence type="ECO:0000256" key="1">
    <source>
        <dbReference type="SAM" id="MobiDB-lite"/>
    </source>
</evidence>
<dbReference type="GeneID" id="30980657"/>
<keyword evidence="3" id="KW-1185">Reference proteome</keyword>
<feature type="compositionally biased region" description="Low complexity" evidence="1">
    <location>
        <begin position="46"/>
        <end position="84"/>
    </location>
</feature>
<dbReference type="STRING" id="984487.A0A1E4SM22"/>
<dbReference type="OrthoDB" id="299997at2759"/>
<evidence type="ECO:0000313" key="2">
    <source>
        <dbReference type="EMBL" id="ODV80538.1"/>
    </source>
</evidence>
<feature type="region of interest" description="Disordered" evidence="1">
    <location>
        <begin position="46"/>
        <end position="93"/>
    </location>
</feature>
<name>A0A1E4SM22_9ASCO</name>
<dbReference type="RefSeq" id="XP_020065660.1">
    <property type="nucleotide sequence ID" value="XM_020206520.1"/>
</dbReference>
<dbReference type="AlphaFoldDB" id="A0A1E4SM22"/>
<organism evidence="2 3">
    <name type="scientific">Suhomyces tanzawaensis NRRL Y-17324</name>
    <dbReference type="NCBI Taxonomy" id="984487"/>
    <lineage>
        <taxon>Eukaryota</taxon>
        <taxon>Fungi</taxon>
        <taxon>Dikarya</taxon>
        <taxon>Ascomycota</taxon>
        <taxon>Saccharomycotina</taxon>
        <taxon>Pichiomycetes</taxon>
        <taxon>Debaryomycetaceae</taxon>
        <taxon>Suhomyces</taxon>
    </lineage>
</organism>
<accession>A0A1E4SM22</accession>
<dbReference type="EMBL" id="KV453910">
    <property type="protein sequence ID" value="ODV80538.1"/>
    <property type="molecule type" value="Genomic_DNA"/>
</dbReference>
<proteinExistence type="predicted"/>